<feature type="compositionally biased region" description="Polar residues" evidence="1">
    <location>
        <begin position="2945"/>
        <end position="2960"/>
    </location>
</feature>
<sequence>CCKHPTLLEICTNAHTHALPAPPTRTLGAVTALPSSRQSRLTTRGSSVPHPLTIHCLVHDPAVHKLLVLSGQSSDQGDLVLQTGVFSHRTLSCVFSDSRYKSSSGEQASLTLSCRGEAGWSSLGQQKHIREWLNYRLNPEAFLPKMEGVTEFTEYISETVDVPSPFHLLEPPTSGGFLKLSKPCCYIFPGGRGDSALFAVNGFNILIDGGSDRRSCFWKLVRHLDRIDCMLLTHIGADNLPGINGLLQRKVAEQEEEQSQGSTTYSDWMKNLISPELGVVFFNVPDKLRTSESNLKVKRSIEEASLSLQYFNKLAIKPEPLSRVVSNTIEPITLFHKMGVGKLDMFVLNPVKDSKEMQFLMQKWAGNSKAKTGIILPNGKEGEISVPYLTSITALVVWLPANPAERIVRVLFPGNAPQNKILEGLEKLKHLDFLRYPIASQKDANCGVSSLGTKQKLKQRTDSKESLKSLLKTQAPVKVTKKEADENQDGSNINAKSDSIKDSKTKIEEKKQTKPLKPKLLKDKSLRKQSKERMSKSDEKKDKEKKDVKEKHEIRKDTIKKVEKKLKTKDTSKPEQRTIIKPDLKPFTPEVRKTLHKTKTLGKPKKIKKTPTVAKAETINVEKQDNETGKAITSPSQEDLTKEYGKTNIPEITDHSLESAPTATRLLPESEIGAPQAAEEGDKHHVTETLQQKTTSQEDSSAEVKEQKPLPTELENYEDEGAAIEDEDEEEVDVQYVTKKTENKDEEEDMGIGEEEDEGVAKEMEGVDRKHEVEEMEKQRHLEERMTEEDKVEERDVVEKAKLEEAEDLDAIADEELKELSPEKAKGEEETYLPKVRGFSACMTSIAKGAAAAENLYPETEQTISDEEIHEDPEDRIPHLQYEVGSYDVSVPDQPGSFDSMHGLKELQAAAVGNESGKVIMGTHEPAISIYTSIFTAPLAEEEHVSSATSITEYDRQSSLPTSIAEDHSIASATAPQTEDTAKSSLVSDTVRMVTQTEATLGKDYIHSAGTISPTSSLEEDKCFKSSPSEGSPPLPLKGRTEGIEVATHYDEEEEDEYEDQTPNIDISLGNLQAGYEKQGDYKVEETDRPKGHLPFDSEITSDENPCLFDKDMTLAPSPSKDSSFEGQTKVLSPSHCVSKLSVSDPSVFQEAEDRCGSPDDSTVKMASPAQSGPPSASHSPLRMSPVEGKDVLLQKLDTIGGMGKSQAAEEEKRKDVASLPIYPAIEKSDTKSIPDSVVEEKDVHNIQQTCYLESETEVKKVSEKETLDETVGELVDNEMLVKHAEVTREAGVTSATDALQSKEQHQTYPVVLELLQTEKRVENANSEQAGMSSNLDEVYNKKDPYPATESKESHAYETETASSSESTKQHTETSSAPETGRTTKLQYSSAQKPIKSDEKMPLKEIDSSHETICSAEHGESSAKNVEDATSRTQEQMYLSKSELHYPEIPPEAPVLEKDTVVQEIKLNSEQEMSPHVLQANAGESDQAMKDKQFEESQVKDDRAKAEVPFEASQHPMSHSMVSQDSEHGQQTSYNKESVVPQKHISEQTACPLKLDQQNQESLYESGVLGFSAEHVQECTEVVKMGTQQDEKSTELEAYETQDRLTMHKSDLESEEQSEHQAKTAVNGGSQAKMAEGILSKSIQPHELKDKSTGDTLQISPDQLTSDSSTKAAERDEQYQQVTVQGHQPGMATFSAFNNSQESNKGKPKSPTFASIPLDSKSADNTLDMENTIADQTPKQKGSGNTVDSTVSSQLVVTPQQCSEDNLDSPDQSSSAVDKNKPSFETTFPAKFSDEDESIEEDEGDAVCMGGAGSRPLSVEAKASSPGQQKSSTEKELLSKCYGTSPELSNESKMISPSLTSSTECKVTSPFLPSSDWQGSRESGHCEMTQQDLAQPEKEAEREQEGEREVASPGLESLSDFQKAGTADKTCAGMADDTIKCEVEKRSYETSKYEPYEKPISKDTQVEGMEGYDNRKTSQCGLLQATCPGDECSDVYSKADHQTVPSIYSNQGANSEQDNKDKYQEEQLFREGTADTSFTNELKAASSGSPTCFSSAKLEKSEKLEREEMEKEKEKTHLPPQGDAKLSDIEPCTSASTISKPGTLMKEHSGDETLATSHSEGLDKTKACSKETPSRDDNLQGSSAYSKEMDIYPESMSPELLRTTTLGSSVRSMKADENIALECAAEIESPSRKAEREESLVRSRRVLPEEDGEASDLDVEKGAKERSEKESKEAFGGTSAVKMQETKQEAPIRYSSGDLSTDKTLSSVTKSPSEQGEQCASKEEHSSVPLDKLKLSDDERQTTDSKPDVTVSQSLALGAMSDTSSSVSYSSSTSASYSTGQLYGESVETNINVSRLQDSISYEYSSLKEEEWPVMDLACLKKDDYMEISDRMTPATTTAESISSLARFSPLSPLEELKLSLHEASSSVEEKSEDGMASIKSDKGPASITEPHSKIQESGTFASYPSQPSVSLKFDAASLEEVDLRAKHCPDDSDDKKDKSEEKTPASWLQCERVFHSSKDTTDRQTGSTSEASKAEHKESTLEHKLPEKEQIHFEKPEKKDQVFVHKFEKEEQTEERKKEVEPSGMILQKECQEMNTAEQRKHSNLASINTHEDTVCVKASPSNKEEVQEVGWKYDLKCPSRGAQACDHELSKKSDEGFTRPSDLSMETTSSDSPFKHIKGHISPSFINPHPMDLASDDAEEESSSDHSRQDDGDEHKQHTLKRRSHRRHHHSSQEEGKERSQNIPSGKATGQGIKLAGEETPPTSLSESIPSQSDSDVPPESEECPSITAEGNVDSDEDLEHLPVDKTSATGGSGGSQSSSQRSPDPSPIPLKDSFPQPPHPDVSMVDPETLTNGQIHTEKPMKKDLKANRGLRRTLGKSASPARKGDQNAKRSGTPVKHSSKNSSPHVLKRKDSEKIFNLSKMSETEGSKGDINNPGKGMVNGTKNTAASSLKSSAGTPSGQPIYVDLAYIPNHCSAKNVDPEFFKRVRAAYYVVSGNDPGSGEPSRAVLDALLEGKAQWGINQQVTLIPTHDTEVTRDWYQQTHEKQQDLNIMVLASSSTVVMQDESFPACKIEF</sequence>
<dbReference type="STRING" id="623744.A0A553MSH6"/>
<feature type="region of interest" description="Disordered" evidence="1">
    <location>
        <begin position="1008"/>
        <end position="1041"/>
    </location>
</feature>
<organism evidence="4 5">
    <name type="scientific">Danionella cerebrum</name>
    <dbReference type="NCBI Taxonomy" id="2873325"/>
    <lineage>
        <taxon>Eukaryota</taxon>
        <taxon>Metazoa</taxon>
        <taxon>Chordata</taxon>
        <taxon>Craniata</taxon>
        <taxon>Vertebrata</taxon>
        <taxon>Euteleostomi</taxon>
        <taxon>Actinopterygii</taxon>
        <taxon>Neopterygii</taxon>
        <taxon>Teleostei</taxon>
        <taxon>Ostariophysi</taxon>
        <taxon>Cypriniformes</taxon>
        <taxon>Danionidae</taxon>
        <taxon>Danioninae</taxon>
        <taxon>Danionella</taxon>
    </lineage>
</organism>
<feature type="compositionally biased region" description="Basic and acidic residues" evidence="1">
    <location>
        <begin position="2057"/>
        <end position="2077"/>
    </location>
</feature>
<dbReference type="GO" id="GO:0030425">
    <property type="term" value="C:dendrite"/>
    <property type="evidence" value="ECO:0007669"/>
    <property type="project" value="TreeGrafter"/>
</dbReference>
<evidence type="ECO:0000256" key="1">
    <source>
        <dbReference type="SAM" id="MobiDB-lite"/>
    </source>
</evidence>
<feature type="compositionally biased region" description="Low complexity" evidence="1">
    <location>
        <begin position="1167"/>
        <end position="1181"/>
    </location>
</feature>
<comment type="caution">
    <text evidence="4">The sequence shown here is derived from an EMBL/GenBank/DDBJ whole genome shotgun (WGS) entry which is preliminary data.</text>
</comment>
<feature type="compositionally biased region" description="Basic residues" evidence="1">
    <location>
        <begin position="594"/>
        <end position="609"/>
    </location>
</feature>
<dbReference type="GO" id="GO:0003779">
    <property type="term" value="F:actin binding"/>
    <property type="evidence" value="ECO:0007669"/>
    <property type="project" value="TreeGrafter"/>
</dbReference>
<feature type="compositionally biased region" description="Basic and acidic residues" evidence="1">
    <location>
        <begin position="1339"/>
        <end position="1358"/>
    </location>
</feature>
<dbReference type="GO" id="GO:0016358">
    <property type="term" value="P:dendrite development"/>
    <property type="evidence" value="ECO:0007669"/>
    <property type="project" value="TreeGrafter"/>
</dbReference>
<dbReference type="InterPro" id="IPR036866">
    <property type="entry name" value="RibonucZ/Hydroxyglut_hydro"/>
</dbReference>
<feature type="compositionally biased region" description="Polar residues" evidence="1">
    <location>
        <begin position="2763"/>
        <end position="2777"/>
    </location>
</feature>
<dbReference type="PANTHER" id="PTHR13843:SF6">
    <property type="entry name" value="MICROTUBULE-ASSOCIATED PROTEIN 1A"/>
    <property type="match status" value="1"/>
</dbReference>
<feature type="region of interest" description="Disordered" evidence="1">
    <location>
        <begin position="2183"/>
        <end position="2314"/>
    </location>
</feature>
<feature type="compositionally biased region" description="Acidic residues" evidence="1">
    <location>
        <begin position="744"/>
        <end position="758"/>
    </location>
</feature>
<reference evidence="4 5" key="1">
    <citation type="journal article" date="2019" name="Sci. Data">
        <title>Hybrid genome assembly and annotation of Danionella translucida.</title>
        <authorList>
            <person name="Kadobianskyi M."/>
            <person name="Schulze L."/>
            <person name="Schuelke M."/>
            <person name="Judkewitz B."/>
        </authorList>
    </citation>
    <scope>NUCLEOTIDE SEQUENCE [LARGE SCALE GENOMIC DNA]</scope>
    <source>
        <strain evidence="4 5">Bolton</strain>
    </source>
</reference>
<dbReference type="GO" id="GO:0005875">
    <property type="term" value="C:microtubule associated complex"/>
    <property type="evidence" value="ECO:0007669"/>
    <property type="project" value="TreeGrafter"/>
</dbReference>
<feature type="region of interest" description="Disordered" evidence="1">
    <location>
        <begin position="1086"/>
        <end position="1128"/>
    </location>
</feature>
<protein>
    <recommendedName>
        <fullName evidence="6">Microtubule-associated protein 1A</fullName>
    </recommendedName>
</protein>
<dbReference type="EMBL" id="SRMA01027294">
    <property type="protein sequence ID" value="TRY56117.1"/>
    <property type="molecule type" value="Genomic_DNA"/>
</dbReference>
<feature type="compositionally biased region" description="Basic and acidic residues" evidence="1">
    <location>
        <begin position="2485"/>
        <end position="2504"/>
    </location>
</feature>
<feature type="non-terminal residue" evidence="4">
    <location>
        <position position="1"/>
    </location>
</feature>
<feature type="compositionally biased region" description="Basic and acidic residues" evidence="1">
    <location>
        <begin position="2189"/>
        <end position="2201"/>
    </location>
</feature>
<dbReference type="GO" id="GO:0008017">
    <property type="term" value="F:microtubule binding"/>
    <property type="evidence" value="ECO:0007669"/>
    <property type="project" value="InterPro"/>
</dbReference>
<dbReference type="InterPro" id="IPR056617">
    <property type="entry name" value="MAP1B/S_N"/>
</dbReference>
<feature type="compositionally biased region" description="Basic and acidic residues" evidence="1">
    <location>
        <begin position="2533"/>
        <end position="2560"/>
    </location>
</feature>
<evidence type="ECO:0000259" key="2">
    <source>
        <dbReference type="Pfam" id="PF23415"/>
    </source>
</evidence>
<evidence type="ECO:0000313" key="4">
    <source>
        <dbReference type="EMBL" id="TRY56117.1"/>
    </source>
</evidence>
<feature type="compositionally biased region" description="Basic and acidic residues" evidence="1">
    <location>
        <begin position="1943"/>
        <end position="1965"/>
    </location>
</feature>
<feature type="region of interest" description="Disordered" evidence="1">
    <location>
        <begin position="1585"/>
        <end position="1929"/>
    </location>
</feature>
<feature type="compositionally biased region" description="Basic and acidic residues" evidence="1">
    <location>
        <begin position="759"/>
        <end position="804"/>
    </location>
</feature>
<dbReference type="GO" id="GO:0005874">
    <property type="term" value="C:microtubule"/>
    <property type="evidence" value="ECO:0007669"/>
    <property type="project" value="InterPro"/>
</dbReference>
<feature type="region of interest" description="Disordered" evidence="1">
    <location>
        <begin position="455"/>
        <end position="830"/>
    </location>
</feature>
<feature type="compositionally biased region" description="Basic and acidic residues" evidence="1">
    <location>
        <begin position="2733"/>
        <end position="2742"/>
    </location>
</feature>
<feature type="compositionally biased region" description="Polar residues" evidence="1">
    <location>
        <begin position="2456"/>
        <end position="2467"/>
    </location>
</feature>
<feature type="compositionally biased region" description="Polar residues" evidence="1">
    <location>
        <begin position="1373"/>
        <end position="1392"/>
    </location>
</feature>
<dbReference type="GO" id="GO:0000226">
    <property type="term" value="P:microtubule cytoskeleton organization"/>
    <property type="evidence" value="ECO:0007669"/>
    <property type="project" value="InterPro"/>
</dbReference>
<feature type="compositionally biased region" description="Basic and acidic residues" evidence="1">
    <location>
        <begin position="2218"/>
        <end position="2233"/>
    </location>
</feature>
<dbReference type="InterPro" id="IPR026074">
    <property type="entry name" value="MAP1"/>
</dbReference>
<dbReference type="GO" id="GO:0007409">
    <property type="term" value="P:axonogenesis"/>
    <property type="evidence" value="ECO:0007669"/>
    <property type="project" value="TreeGrafter"/>
</dbReference>
<feature type="compositionally biased region" description="Basic and acidic residues" evidence="1">
    <location>
        <begin position="568"/>
        <end position="584"/>
    </location>
</feature>
<dbReference type="Pfam" id="PF23415">
    <property type="entry name" value="MAPB1_N"/>
    <property type="match status" value="1"/>
</dbReference>
<feature type="compositionally biased region" description="Basic and acidic residues" evidence="1">
    <location>
        <begin position="1644"/>
        <end position="1653"/>
    </location>
</feature>
<evidence type="ECO:0008006" key="6">
    <source>
        <dbReference type="Google" id="ProtNLM"/>
    </source>
</evidence>
<feature type="domain" description="Microtubule-associated protein 1B/S N-terminal" evidence="2">
    <location>
        <begin position="53"/>
        <end position="158"/>
    </location>
</feature>
<feature type="region of interest" description="Disordered" evidence="1">
    <location>
        <begin position="1323"/>
        <end position="1432"/>
    </location>
</feature>
<dbReference type="GO" id="GO:0031114">
    <property type="term" value="P:regulation of microtubule depolymerization"/>
    <property type="evidence" value="ECO:0007669"/>
    <property type="project" value="TreeGrafter"/>
</dbReference>
<feature type="region of interest" description="Disordered" evidence="1">
    <location>
        <begin position="2485"/>
        <end position="2560"/>
    </location>
</feature>
<feature type="compositionally biased region" description="Basic and acidic residues" evidence="1">
    <location>
        <begin position="818"/>
        <end position="829"/>
    </location>
</feature>
<feature type="compositionally biased region" description="Basic and acidic residues" evidence="1">
    <location>
        <begin position="2120"/>
        <end position="2138"/>
    </location>
</feature>
<gene>
    <name evidence="4" type="ORF">DNTS_015247</name>
</gene>
<feature type="compositionally biased region" description="Polar residues" evidence="1">
    <location>
        <begin position="688"/>
        <end position="699"/>
    </location>
</feature>
<dbReference type="OrthoDB" id="5371837at2759"/>
<dbReference type="SUPFAM" id="SSF56281">
    <property type="entry name" value="Metallo-hydrolase/oxidoreductase"/>
    <property type="match status" value="1"/>
</dbReference>
<feature type="compositionally biased region" description="Basic and acidic residues" evidence="1">
    <location>
        <begin position="498"/>
        <end position="512"/>
    </location>
</feature>
<feature type="compositionally biased region" description="Basic and acidic residues" evidence="1">
    <location>
        <begin position="1395"/>
        <end position="1410"/>
    </location>
</feature>
<evidence type="ECO:0000313" key="5">
    <source>
        <dbReference type="Proteomes" id="UP000316079"/>
    </source>
</evidence>
<feature type="compositionally biased region" description="Basic residues" evidence="1">
    <location>
        <begin position="2720"/>
        <end position="2732"/>
    </location>
</feature>
<dbReference type="Pfam" id="PF25281">
    <property type="entry name" value="MBL_MAP1B"/>
    <property type="match status" value="1"/>
</dbReference>
<feature type="compositionally biased region" description="Basic and acidic residues" evidence="1">
    <location>
        <begin position="1086"/>
        <end position="1096"/>
    </location>
</feature>
<feature type="compositionally biased region" description="Basic and acidic residues" evidence="1">
    <location>
        <begin position="1589"/>
        <end position="1622"/>
    </location>
</feature>
<feature type="region of interest" description="Disordered" evidence="1">
    <location>
        <begin position="1468"/>
        <end position="1543"/>
    </location>
</feature>
<proteinExistence type="predicted"/>
<feature type="compositionally biased region" description="Basic and acidic residues" evidence="1">
    <location>
        <begin position="2280"/>
        <end position="2307"/>
    </location>
</feature>
<feature type="compositionally biased region" description="Basic and acidic residues" evidence="1">
    <location>
        <begin position="2513"/>
        <end position="2523"/>
    </location>
</feature>
<feature type="compositionally biased region" description="Basic and acidic residues" evidence="1">
    <location>
        <begin position="2705"/>
        <end position="2719"/>
    </location>
</feature>
<accession>A0A553MSH6</accession>
<feature type="compositionally biased region" description="Basic and acidic residues" evidence="1">
    <location>
        <begin position="520"/>
        <end position="561"/>
    </location>
</feature>
<feature type="compositionally biased region" description="Polar residues" evidence="1">
    <location>
        <begin position="1654"/>
        <end position="1671"/>
    </location>
</feature>
<feature type="domain" description="Microtubule-associated protein 1A/B/S-like MBL-like" evidence="3">
    <location>
        <begin position="163"/>
        <end position="444"/>
    </location>
</feature>
<feature type="compositionally biased region" description="Basic and acidic residues" evidence="1">
    <location>
        <begin position="1895"/>
        <end position="1910"/>
    </location>
</feature>
<feature type="compositionally biased region" description="Basic and acidic residues" evidence="1">
    <location>
        <begin position="2647"/>
        <end position="2659"/>
    </location>
</feature>
<dbReference type="InterPro" id="IPR057480">
    <property type="entry name" value="MAP1A/B/S-like_MBL"/>
</dbReference>
<feature type="region of interest" description="Disordered" evidence="1">
    <location>
        <begin position="2042"/>
        <end position="2164"/>
    </location>
</feature>
<feature type="compositionally biased region" description="Acidic residues" evidence="1">
    <location>
        <begin position="715"/>
        <end position="733"/>
    </location>
</feature>
<feature type="compositionally biased region" description="Polar residues" evidence="1">
    <location>
        <begin position="1324"/>
        <end position="1336"/>
    </location>
</feature>
<dbReference type="PANTHER" id="PTHR13843">
    <property type="entry name" value="MICROTUBULE-ASSOCIATED PROTEIN"/>
    <property type="match status" value="1"/>
</dbReference>
<dbReference type="GO" id="GO:0045202">
    <property type="term" value="C:synapse"/>
    <property type="evidence" value="ECO:0007669"/>
    <property type="project" value="TreeGrafter"/>
</dbReference>
<feature type="compositionally biased region" description="Acidic residues" evidence="1">
    <location>
        <begin position="805"/>
        <end position="817"/>
    </location>
</feature>
<feature type="region of interest" description="Disordered" evidence="1">
    <location>
        <begin position="2421"/>
        <end position="2467"/>
    </location>
</feature>
<dbReference type="Proteomes" id="UP000316079">
    <property type="component" value="Unassembled WGS sequence"/>
</dbReference>
<feature type="region of interest" description="Disordered" evidence="1">
    <location>
        <begin position="1147"/>
        <end position="1187"/>
    </location>
</feature>
<feature type="compositionally biased region" description="Polar residues" evidence="1">
    <location>
        <begin position="1723"/>
        <end position="1777"/>
    </location>
</feature>
<feature type="compositionally biased region" description="Basic and acidic residues" evidence="1">
    <location>
        <begin position="1417"/>
        <end position="1430"/>
    </location>
</feature>
<feature type="compositionally biased region" description="Acidic residues" evidence="1">
    <location>
        <begin position="1794"/>
        <end position="1805"/>
    </location>
</feature>
<name>A0A553MSH6_9TELE</name>
<evidence type="ECO:0000259" key="3">
    <source>
        <dbReference type="Pfam" id="PF25281"/>
    </source>
</evidence>
<keyword evidence="5" id="KW-1185">Reference proteome</keyword>
<feature type="compositionally biased region" description="Polar residues" evidence="1">
    <location>
        <begin position="2257"/>
        <end position="2278"/>
    </location>
</feature>
<feature type="region of interest" description="Disordered" evidence="1">
    <location>
        <begin position="1943"/>
        <end position="1966"/>
    </location>
</feature>
<feature type="region of interest" description="Disordered" evidence="1">
    <location>
        <begin position="2644"/>
        <end position="2960"/>
    </location>
</feature>
<feature type="compositionally biased region" description="Polar residues" evidence="1">
    <location>
        <begin position="2042"/>
        <end position="2054"/>
    </location>
</feature>
<feature type="compositionally biased region" description="Basic and acidic residues" evidence="1">
    <location>
        <begin position="2859"/>
        <end position="2870"/>
    </location>
</feature>
<feature type="compositionally biased region" description="Polar residues" evidence="1">
    <location>
        <begin position="1515"/>
        <end position="1536"/>
    </location>
</feature>
<dbReference type="GO" id="GO:0043025">
    <property type="term" value="C:neuronal cell body"/>
    <property type="evidence" value="ECO:0007669"/>
    <property type="project" value="TreeGrafter"/>
</dbReference>
<feature type="compositionally biased region" description="Polar residues" evidence="1">
    <location>
        <begin position="1846"/>
        <end position="1881"/>
    </location>
</feature>
<feature type="compositionally biased region" description="Basic and acidic residues" evidence="1">
    <location>
        <begin position="1487"/>
        <end position="1508"/>
    </location>
</feature>
<dbReference type="GO" id="GO:0005829">
    <property type="term" value="C:cytosol"/>
    <property type="evidence" value="ECO:0007669"/>
    <property type="project" value="TreeGrafter"/>
</dbReference>